<dbReference type="SUPFAM" id="SSF47598">
    <property type="entry name" value="Ribbon-helix-helix"/>
    <property type="match status" value="1"/>
</dbReference>
<dbReference type="EMBL" id="CP014168">
    <property type="protein sequence ID" value="AOH85681.1"/>
    <property type="molecule type" value="Genomic_DNA"/>
</dbReference>
<dbReference type="OrthoDB" id="559702at2"/>
<evidence type="ECO:0000256" key="2">
    <source>
        <dbReference type="ARBA" id="ARBA00022649"/>
    </source>
</evidence>
<dbReference type="KEGG" id="span:AWL63_18790"/>
<reference evidence="7 8" key="1">
    <citation type="submission" date="2016-01" db="EMBL/GenBank/DDBJ databases">
        <title>Complete genome and mega plasmid sequence of Sphingomonas panacis DCY99 elicits systemic resistance in rice to Xanthomonas oryzae.</title>
        <authorList>
            <person name="Kim Y.J."/>
            <person name="Yang D.C."/>
            <person name="Sing P."/>
        </authorList>
    </citation>
    <scope>NUCLEOTIDE SEQUENCE [LARGE SCALE GENOMIC DNA]</scope>
    <source>
        <strain evidence="7 8">DCY99</strain>
    </source>
</reference>
<evidence type="ECO:0000256" key="1">
    <source>
        <dbReference type="ARBA" id="ARBA00022491"/>
    </source>
</evidence>
<dbReference type="STRING" id="1560345.AWL63_18790"/>
<comment type="similarity">
    <text evidence="6">Belongs to the TacA antitoxin family.</text>
</comment>
<proteinExistence type="inferred from homology"/>
<gene>
    <name evidence="7" type="ORF">AWL63_18790</name>
</gene>
<protein>
    <recommendedName>
        <fullName evidence="9">DUF1778 domain-containing protein</fullName>
    </recommendedName>
</protein>
<dbReference type="PANTHER" id="PTHR35401:SF1">
    <property type="entry name" value="CYTOPLASMIC PROTEIN"/>
    <property type="match status" value="1"/>
</dbReference>
<dbReference type="InterPro" id="IPR014795">
    <property type="entry name" value="TacA_1-like"/>
</dbReference>
<evidence type="ECO:0000313" key="7">
    <source>
        <dbReference type="EMBL" id="AOH85681.1"/>
    </source>
</evidence>
<dbReference type="GO" id="GO:0006355">
    <property type="term" value="P:regulation of DNA-templated transcription"/>
    <property type="evidence" value="ECO:0007669"/>
    <property type="project" value="InterPro"/>
</dbReference>
<dbReference type="AlphaFoldDB" id="A0A1B3ZE34"/>
<evidence type="ECO:0000313" key="8">
    <source>
        <dbReference type="Proteomes" id="UP000094256"/>
    </source>
</evidence>
<dbReference type="GO" id="GO:0003677">
    <property type="term" value="F:DNA binding"/>
    <property type="evidence" value="ECO:0007669"/>
    <property type="project" value="UniProtKB-KW"/>
</dbReference>
<evidence type="ECO:0000256" key="6">
    <source>
        <dbReference type="ARBA" id="ARBA00049988"/>
    </source>
</evidence>
<sequence length="96" mass="10806">MAVATVRSEKLDLRLTADAKRTLSAAAKATHRSVSEFVLESALARAQEALPDRQHFGLDAERWQLFLEAMDAPSRPIPRVKRLFETPSVFEAEQTR</sequence>
<keyword evidence="1" id="KW-0678">Repressor</keyword>
<keyword evidence="3" id="KW-0805">Transcription regulation</keyword>
<organism evidence="7 8">
    <name type="scientific">Sphingomonas panacis</name>
    <dbReference type="NCBI Taxonomy" id="1560345"/>
    <lineage>
        <taxon>Bacteria</taxon>
        <taxon>Pseudomonadati</taxon>
        <taxon>Pseudomonadota</taxon>
        <taxon>Alphaproteobacteria</taxon>
        <taxon>Sphingomonadales</taxon>
        <taxon>Sphingomonadaceae</taxon>
        <taxon>Sphingomonas</taxon>
    </lineage>
</organism>
<dbReference type="Gene3D" id="1.20.5.780">
    <property type="entry name" value="Single helix bin"/>
    <property type="match status" value="1"/>
</dbReference>
<dbReference type="PANTHER" id="PTHR35401">
    <property type="entry name" value="COPG FAMILY HELIX-TURN-HELIX PROTEIN-RELATED-RELATED"/>
    <property type="match status" value="1"/>
</dbReference>
<dbReference type="Pfam" id="PF08681">
    <property type="entry name" value="TacA1"/>
    <property type="match status" value="1"/>
</dbReference>
<evidence type="ECO:0000256" key="4">
    <source>
        <dbReference type="ARBA" id="ARBA00023125"/>
    </source>
</evidence>
<evidence type="ECO:0008006" key="9">
    <source>
        <dbReference type="Google" id="ProtNLM"/>
    </source>
</evidence>
<name>A0A1B3ZE34_9SPHN</name>
<keyword evidence="8" id="KW-1185">Reference proteome</keyword>
<evidence type="ECO:0000256" key="3">
    <source>
        <dbReference type="ARBA" id="ARBA00023015"/>
    </source>
</evidence>
<keyword evidence="2" id="KW-1277">Toxin-antitoxin system</keyword>
<dbReference type="Proteomes" id="UP000094256">
    <property type="component" value="Chromosome"/>
</dbReference>
<evidence type="ECO:0000256" key="5">
    <source>
        <dbReference type="ARBA" id="ARBA00023163"/>
    </source>
</evidence>
<keyword evidence="4" id="KW-0238">DNA-binding</keyword>
<dbReference type="RefSeq" id="WP_069206216.1">
    <property type="nucleotide sequence ID" value="NZ_CP014168.1"/>
</dbReference>
<dbReference type="InterPro" id="IPR010985">
    <property type="entry name" value="Ribbon_hlx_hlx"/>
</dbReference>
<accession>A0A1B3ZE34</accession>
<keyword evidence="5" id="KW-0804">Transcription</keyword>